<feature type="non-terminal residue" evidence="3">
    <location>
        <position position="153"/>
    </location>
</feature>
<dbReference type="InterPro" id="IPR012340">
    <property type="entry name" value="NA-bd_OB-fold"/>
</dbReference>
<dbReference type="FunFam" id="3.30.1640.10:FF:000007">
    <property type="entry name" value="DNA replication licensing factor MCM7"/>
    <property type="match status" value="1"/>
</dbReference>
<comment type="caution">
    <text evidence="3">The sequence shown here is derived from an EMBL/GenBank/DDBJ whole genome shotgun (WGS) entry which is preliminary data.</text>
</comment>
<evidence type="ECO:0000313" key="4">
    <source>
        <dbReference type="Proteomes" id="UP000316079"/>
    </source>
</evidence>
<feature type="domain" description="MCM N-terminal" evidence="2">
    <location>
        <begin position="10"/>
        <end position="92"/>
    </location>
</feature>
<evidence type="ECO:0000256" key="1">
    <source>
        <dbReference type="SAM" id="MobiDB-lite"/>
    </source>
</evidence>
<accession>A0A553MM44</accession>
<dbReference type="Proteomes" id="UP000316079">
    <property type="component" value="Unassembled WGS sequence"/>
</dbReference>
<feature type="compositionally biased region" description="Basic and acidic residues" evidence="1">
    <location>
        <begin position="134"/>
        <end position="143"/>
    </location>
</feature>
<dbReference type="OrthoDB" id="3207464at2759"/>
<reference evidence="3 4" key="1">
    <citation type="journal article" date="2019" name="Sci. Data">
        <title>Hybrid genome assembly and annotation of Danionella translucida.</title>
        <authorList>
            <person name="Kadobianskyi M."/>
            <person name="Schulze L."/>
            <person name="Schuelke M."/>
            <person name="Judkewitz B."/>
        </authorList>
    </citation>
    <scope>NUCLEOTIDE SEQUENCE [LARGE SCALE GENOMIC DNA]</scope>
    <source>
        <strain evidence="3 4">Bolton</strain>
    </source>
</reference>
<dbReference type="SUPFAM" id="SSF50249">
    <property type="entry name" value="Nucleic acid-binding proteins"/>
    <property type="match status" value="1"/>
</dbReference>
<dbReference type="InterPro" id="IPR027925">
    <property type="entry name" value="MCM_N"/>
</dbReference>
<evidence type="ECO:0000313" key="3">
    <source>
        <dbReference type="EMBL" id="TRY54244.1"/>
    </source>
</evidence>
<dbReference type="Pfam" id="PF14551">
    <property type="entry name" value="MCM_N"/>
    <property type="match status" value="1"/>
</dbReference>
<dbReference type="EMBL" id="SRMA01027353">
    <property type="protein sequence ID" value="TRY54244.1"/>
    <property type="molecule type" value="Genomic_DNA"/>
</dbReference>
<keyword evidence="4" id="KW-1185">Reference proteome</keyword>
<gene>
    <name evidence="3" type="ORF">DNTS_010108</name>
</gene>
<organism evidence="3 4">
    <name type="scientific">Danionella cerebrum</name>
    <dbReference type="NCBI Taxonomy" id="2873325"/>
    <lineage>
        <taxon>Eukaryota</taxon>
        <taxon>Metazoa</taxon>
        <taxon>Chordata</taxon>
        <taxon>Craniata</taxon>
        <taxon>Vertebrata</taxon>
        <taxon>Euteleostomi</taxon>
        <taxon>Actinopterygii</taxon>
        <taxon>Neopterygii</taxon>
        <taxon>Teleostei</taxon>
        <taxon>Ostariophysi</taxon>
        <taxon>Cypriniformes</taxon>
        <taxon>Danionidae</taxon>
        <taxon>Danioninae</taxon>
        <taxon>Danionella</taxon>
    </lineage>
</organism>
<dbReference type="AlphaFoldDB" id="A0A553MM44"/>
<dbReference type="STRING" id="623744.A0A553MM44"/>
<feature type="region of interest" description="Disordered" evidence="1">
    <location>
        <begin position="134"/>
        <end position="153"/>
    </location>
</feature>
<evidence type="ECO:0000259" key="2">
    <source>
        <dbReference type="Pfam" id="PF14551"/>
    </source>
</evidence>
<protein>
    <recommendedName>
        <fullName evidence="2">MCM N-terminal domain-containing protein</fullName>
    </recommendedName>
</protein>
<dbReference type="Gene3D" id="3.30.1640.10">
    <property type="entry name" value="mini-chromosome maintenance (MCM) complex, chain A, domain 1"/>
    <property type="match status" value="1"/>
</dbReference>
<name>A0A553MM44_9TELE</name>
<sequence>MAPKDYLAEKEKCKRFLQEFYSEDESGKKIFKYGTQLVSLAHREQVSLLVDLDDLAEEDPELVESVCENTRRYTALFSDAVHELLPEYREREVRSHTEARLGAVFRGSVRWTVIAKDALDVYIEHRLMMEVRGRDPNEHRDSRNQYPAELMRR</sequence>
<proteinExistence type="predicted"/>